<dbReference type="InterPro" id="IPR002173">
    <property type="entry name" value="Carboh/pur_kinase_PfkB_CS"/>
</dbReference>
<evidence type="ECO:0000313" key="6">
    <source>
        <dbReference type="EnsemblPlants" id="Kaladp0012s0113.1.v1.1"/>
    </source>
</evidence>
<dbReference type="InterPro" id="IPR002139">
    <property type="entry name" value="Ribo/fructo_kinase"/>
</dbReference>
<feature type="domain" description="Carbohydrate kinase PfkB" evidence="5">
    <location>
        <begin position="354"/>
        <end position="411"/>
    </location>
</feature>
<dbReference type="SUPFAM" id="SSF53613">
    <property type="entry name" value="Ribokinase-like"/>
    <property type="match status" value="1"/>
</dbReference>
<dbReference type="InterPro" id="IPR052562">
    <property type="entry name" value="Ketohexokinase-related"/>
</dbReference>
<evidence type="ECO:0000256" key="1">
    <source>
        <dbReference type="ARBA" id="ARBA00010688"/>
    </source>
</evidence>
<dbReference type="Pfam" id="PF00294">
    <property type="entry name" value="PfkB"/>
    <property type="match status" value="2"/>
</dbReference>
<keyword evidence="3 4" id="KW-0418">Kinase</keyword>
<dbReference type="InterPro" id="IPR011611">
    <property type="entry name" value="PfkB_dom"/>
</dbReference>
<feature type="domain" description="Carbohydrate kinase PfkB" evidence="5">
    <location>
        <begin position="79"/>
        <end position="299"/>
    </location>
</feature>
<accession>A0A7N0SYH4</accession>
<keyword evidence="2 4" id="KW-0808">Transferase</keyword>
<reference evidence="6" key="1">
    <citation type="submission" date="2021-01" db="UniProtKB">
        <authorList>
            <consortium name="EnsemblPlants"/>
        </authorList>
    </citation>
    <scope>IDENTIFICATION</scope>
</reference>
<keyword evidence="7" id="KW-1185">Reference proteome</keyword>
<evidence type="ECO:0000313" key="7">
    <source>
        <dbReference type="Proteomes" id="UP000594263"/>
    </source>
</evidence>
<name>A0A7N0SYH4_KALFE</name>
<dbReference type="OMA" id="CIMIERS"/>
<dbReference type="Gene3D" id="3.40.1190.20">
    <property type="match status" value="1"/>
</dbReference>
<sequence length="424" mass="45710">MPYALPCHQRKCFHLLLKWQVQTVKPWERVVVFHTSQTHVFHVIYISRLHWENMDSMSILLIALRGAKILYVGCGLVGLDFVAAVDAYPKPDEKIRTTSLKVQGGCNAGNAMTCAARLGLNARLISNVANDAHGRLILEELKADGVDISFFHVSEEGNSAFSYVLADSQTKTRTCITTLGHPPISADDRFKRKLASALDGAEFVYIEGGSHEAALVTAQEAAVKNIPVLVDAERKGEGLEDQLQLATYVVCSAEFPQEWTGAPSVSNALVAMLVAFPRLKFAMVTLGENGCVMLERVTDEIPQTDEVDVEQLLESLKRNIDESLVIPTCASSPVANVSANGIGTVSGRLLLGTAEKIPPSELVDTTGAGDAFIGAVLYALCEGMAAEKMLPFASQVAAINCRALGARASLPRITDPRLACFLGQ</sequence>
<protein>
    <recommendedName>
        <fullName evidence="5">Carbohydrate kinase PfkB domain-containing protein</fullName>
    </recommendedName>
</protein>
<dbReference type="AlphaFoldDB" id="A0A7N0SYH4"/>
<dbReference type="Gramene" id="Kaladp0012s0113.1.v1.1">
    <property type="protein sequence ID" value="Kaladp0012s0113.1.v1.1"/>
    <property type="gene ID" value="Kaladp0012s0113.v1.1"/>
</dbReference>
<evidence type="ECO:0000256" key="3">
    <source>
        <dbReference type="ARBA" id="ARBA00022777"/>
    </source>
</evidence>
<evidence type="ECO:0000259" key="5">
    <source>
        <dbReference type="Pfam" id="PF00294"/>
    </source>
</evidence>
<dbReference type="GO" id="GO:0016301">
    <property type="term" value="F:kinase activity"/>
    <property type="evidence" value="ECO:0007669"/>
    <property type="project" value="UniProtKB-KW"/>
</dbReference>
<dbReference type="PANTHER" id="PTHR42774">
    <property type="entry name" value="PHOSPHOTRANSFERASE SYSTEM TRANSPORT PROTEIN"/>
    <property type="match status" value="1"/>
</dbReference>
<dbReference type="PANTHER" id="PTHR42774:SF3">
    <property type="entry name" value="KETOHEXOKINASE"/>
    <property type="match status" value="1"/>
</dbReference>
<evidence type="ECO:0000256" key="4">
    <source>
        <dbReference type="RuleBase" id="RU003704"/>
    </source>
</evidence>
<evidence type="ECO:0000256" key="2">
    <source>
        <dbReference type="ARBA" id="ARBA00022679"/>
    </source>
</evidence>
<dbReference type="CDD" id="cd01945">
    <property type="entry name" value="ribokinase_group_B"/>
    <property type="match status" value="1"/>
</dbReference>
<dbReference type="EnsemblPlants" id="Kaladp0012s0113.1.v1.1">
    <property type="protein sequence ID" value="Kaladp0012s0113.1.v1.1"/>
    <property type="gene ID" value="Kaladp0012s0113.v1.1"/>
</dbReference>
<dbReference type="PROSITE" id="PS00584">
    <property type="entry name" value="PFKB_KINASES_2"/>
    <property type="match status" value="1"/>
</dbReference>
<dbReference type="InterPro" id="IPR029056">
    <property type="entry name" value="Ribokinase-like"/>
</dbReference>
<dbReference type="Proteomes" id="UP000594263">
    <property type="component" value="Unplaced"/>
</dbReference>
<proteinExistence type="inferred from homology"/>
<organism evidence="6 7">
    <name type="scientific">Kalanchoe fedtschenkoi</name>
    <name type="common">Lavender scallops</name>
    <name type="synonym">South American air plant</name>
    <dbReference type="NCBI Taxonomy" id="63787"/>
    <lineage>
        <taxon>Eukaryota</taxon>
        <taxon>Viridiplantae</taxon>
        <taxon>Streptophyta</taxon>
        <taxon>Embryophyta</taxon>
        <taxon>Tracheophyta</taxon>
        <taxon>Spermatophyta</taxon>
        <taxon>Magnoliopsida</taxon>
        <taxon>eudicotyledons</taxon>
        <taxon>Gunneridae</taxon>
        <taxon>Pentapetalae</taxon>
        <taxon>Saxifragales</taxon>
        <taxon>Crassulaceae</taxon>
        <taxon>Kalanchoe</taxon>
    </lineage>
</organism>
<dbReference type="PRINTS" id="PR00990">
    <property type="entry name" value="RIBOKINASE"/>
</dbReference>
<comment type="similarity">
    <text evidence="1 4">Belongs to the carbohydrate kinase PfkB family.</text>
</comment>